<dbReference type="EMBL" id="JAUSTY010000001">
    <property type="protein sequence ID" value="MDQ0164483.1"/>
    <property type="molecule type" value="Genomic_DNA"/>
</dbReference>
<keyword evidence="2" id="KW-1185">Reference proteome</keyword>
<name>A0ABT9VU15_9BACI</name>
<accession>A0ABT9VU15</accession>
<comment type="caution">
    <text evidence="1">The sequence shown here is derived from an EMBL/GenBank/DDBJ whole genome shotgun (WGS) entry which is preliminary data.</text>
</comment>
<dbReference type="RefSeq" id="WP_307390131.1">
    <property type="nucleotide sequence ID" value="NZ_BAAADK010000021.1"/>
</dbReference>
<dbReference type="Pfam" id="PF13376">
    <property type="entry name" value="OmdA"/>
    <property type="match status" value="1"/>
</dbReference>
<sequence>MNSEKSIVDKLNLTKFPTKLVLKKPDDVHDLDQLSYDTTISKEKYDMVFTFIFSLDEYADCVQSVINQDLLTDKGYLFMAYPKKNNKKYSEYIDRDSFFERLPIDEEGFVLDSHIKFARMVSLNDVFTVIGLKSERKKTKKKSSSEKSQRVDDYIHHIEDIKLYLDHKKELLEIYNALTPGYQKDWARYVYSAKRKETQEKRLIEMEKILGEGYKSMDLYRRRK</sequence>
<evidence type="ECO:0000313" key="2">
    <source>
        <dbReference type="Proteomes" id="UP001235840"/>
    </source>
</evidence>
<dbReference type="Proteomes" id="UP001235840">
    <property type="component" value="Unassembled WGS sequence"/>
</dbReference>
<protein>
    <recommendedName>
        <fullName evidence="3">YdeI/OmpD-associated family protein</fullName>
    </recommendedName>
</protein>
<evidence type="ECO:0000313" key="1">
    <source>
        <dbReference type="EMBL" id="MDQ0164483.1"/>
    </source>
</evidence>
<reference evidence="1 2" key="1">
    <citation type="submission" date="2023-07" db="EMBL/GenBank/DDBJ databases">
        <title>Genomic Encyclopedia of Type Strains, Phase IV (KMG-IV): sequencing the most valuable type-strain genomes for metagenomic binning, comparative biology and taxonomic classification.</title>
        <authorList>
            <person name="Goeker M."/>
        </authorList>
    </citation>
    <scope>NUCLEOTIDE SEQUENCE [LARGE SCALE GENOMIC DNA]</scope>
    <source>
        <strain evidence="1 2">DSM 12751</strain>
    </source>
</reference>
<gene>
    <name evidence="1" type="ORF">J2S11_000382</name>
</gene>
<proteinExistence type="predicted"/>
<organism evidence="1 2">
    <name type="scientific">Caldalkalibacillus horti</name>
    <dbReference type="NCBI Taxonomy" id="77523"/>
    <lineage>
        <taxon>Bacteria</taxon>
        <taxon>Bacillati</taxon>
        <taxon>Bacillota</taxon>
        <taxon>Bacilli</taxon>
        <taxon>Bacillales</taxon>
        <taxon>Bacillaceae</taxon>
        <taxon>Caldalkalibacillus</taxon>
    </lineage>
</organism>
<evidence type="ECO:0008006" key="3">
    <source>
        <dbReference type="Google" id="ProtNLM"/>
    </source>
</evidence>